<protein>
    <submittedName>
        <fullName evidence="2">ABC-2 type transport system permease protein</fullName>
    </submittedName>
</protein>
<keyword evidence="1" id="KW-0812">Transmembrane</keyword>
<evidence type="ECO:0000313" key="2">
    <source>
        <dbReference type="EMBL" id="MBM7622007.1"/>
    </source>
</evidence>
<evidence type="ECO:0000256" key="1">
    <source>
        <dbReference type="SAM" id="Phobius"/>
    </source>
</evidence>
<feature type="transmembrane region" description="Helical" evidence="1">
    <location>
        <begin position="185"/>
        <end position="206"/>
    </location>
</feature>
<reference evidence="2 3" key="1">
    <citation type="submission" date="2021-01" db="EMBL/GenBank/DDBJ databases">
        <title>Genomic Encyclopedia of Type Strains, Phase IV (KMG-IV): sequencing the most valuable type-strain genomes for metagenomic binning, comparative biology and taxonomic classification.</title>
        <authorList>
            <person name="Goeker M."/>
        </authorList>
    </citation>
    <scope>NUCLEOTIDE SEQUENCE [LARGE SCALE GENOMIC DNA]</scope>
    <source>
        <strain evidence="2 3">DSM 25879</strain>
    </source>
</reference>
<dbReference type="PANTHER" id="PTHR37305">
    <property type="entry name" value="INTEGRAL MEMBRANE PROTEIN-RELATED"/>
    <property type="match status" value="1"/>
</dbReference>
<evidence type="ECO:0000313" key="3">
    <source>
        <dbReference type="Proteomes" id="UP000737402"/>
    </source>
</evidence>
<feature type="transmembrane region" description="Helical" evidence="1">
    <location>
        <begin position="21"/>
        <end position="42"/>
    </location>
</feature>
<feature type="transmembrane region" description="Helical" evidence="1">
    <location>
        <begin position="160"/>
        <end position="178"/>
    </location>
</feature>
<dbReference type="PANTHER" id="PTHR37305:SF1">
    <property type="entry name" value="MEMBRANE PROTEIN"/>
    <property type="match status" value="1"/>
</dbReference>
<dbReference type="EMBL" id="JAFBED010000012">
    <property type="protein sequence ID" value="MBM7622007.1"/>
    <property type="molecule type" value="Genomic_DNA"/>
</dbReference>
<keyword evidence="3" id="KW-1185">Reference proteome</keyword>
<keyword evidence="1" id="KW-0472">Membrane</keyword>
<sequence length="258" mass="28518">MRNFLTLFQKELTESMRNGKWIWLPIAIILIGISQPITTYYMPQILESAGNLPEGAVIEIPTPSGEEVLASTLGQFGSIGTLLFVLGSMSAISMERQNSSLTLVMVRPVSPFQYIASKWASQLLIALVSFIASYVLVWYYTNLLFTSVDWKFMLSSLGIYSLWILFIISVTTLAGTLLKASSGIAGISIALLGVLSVSSGLFTRFMEWSPTNLRTHASGVLMNGELLENGMLVILTTVGLSLIFVWFATLNFKRFEQF</sequence>
<feature type="transmembrane region" description="Helical" evidence="1">
    <location>
        <begin position="226"/>
        <end position="248"/>
    </location>
</feature>
<accession>A0ABS2P5V3</accession>
<comment type="caution">
    <text evidence="2">The sequence shown here is derived from an EMBL/GenBank/DDBJ whole genome shotgun (WGS) entry which is preliminary data.</text>
</comment>
<feature type="transmembrane region" description="Helical" evidence="1">
    <location>
        <begin position="115"/>
        <end position="140"/>
    </location>
</feature>
<proteinExistence type="predicted"/>
<gene>
    <name evidence="2" type="ORF">JOC95_003915</name>
</gene>
<feature type="transmembrane region" description="Helical" evidence="1">
    <location>
        <begin position="73"/>
        <end position="94"/>
    </location>
</feature>
<keyword evidence="1" id="KW-1133">Transmembrane helix</keyword>
<dbReference type="RefSeq" id="WP_204419161.1">
    <property type="nucleotide sequence ID" value="NZ_JAFBED010000012.1"/>
</dbReference>
<name>A0ABS2P5V3_9BACI</name>
<dbReference type="Proteomes" id="UP000737402">
    <property type="component" value="Unassembled WGS sequence"/>
</dbReference>
<organism evidence="2 3">
    <name type="scientific">Sutcliffiella tianshenii</name>
    <dbReference type="NCBI Taxonomy" id="1463404"/>
    <lineage>
        <taxon>Bacteria</taxon>
        <taxon>Bacillati</taxon>
        <taxon>Bacillota</taxon>
        <taxon>Bacilli</taxon>
        <taxon>Bacillales</taxon>
        <taxon>Bacillaceae</taxon>
        <taxon>Sutcliffiella</taxon>
    </lineage>
</organism>